<accession>A0A6C0JQH7</accession>
<keyword evidence="1" id="KW-0472">Membrane</keyword>
<evidence type="ECO:0000313" key="2">
    <source>
        <dbReference type="EMBL" id="QHU05974.1"/>
    </source>
</evidence>
<reference evidence="2" key="1">
    <citation type="journal article" date="2020" name="Nature">
        <title>Giant virus diversity and host interactions through global metagenomics.</title>
        <authorList>
            <person name="Schulz F."/>
            <person name="Roux S."/>
            <person name="Paez-Espino D."/>
            <person name="Jungbluth S."/>
            <person name="Walsh D.A."/>
            <person name="Denef V.J."/>
            <person name="McMahon K.D."/>
            <person name="Konstantinidis K.T."/>
            <person name="Eloe-Fadrosh E.A."/>
            <person name="Kyrpides N.C."/>
            <person name="Woyke T."/>
        </authorList>
    </citation>
    <scope>NUCLEOTIDE SEQUENCE</scope>
    <source>
        <strain evidence="2">GVMAG-M-3300027747-57</strain>
    </source>
</reference>
<dbReference type="EMBL" id="MN740430">
    <property type="protein sequence ID" value="QHU05974.1"/>
    <property type="molecule type" value="Genomic_DNA"/>
</dbReference>
<keyword evidence="1" id="KW-0812">Transmembrane</keyword>
<feature type="transmembrane region" description="Helical" evidence="1">
    <location>
        <begin position="129"/>
        <end position="148"/>
    </location>
</feature>
<dbReference type="AlphaFoldDB" id="A0A6C0JQH7"/>
<evidence type="ECO:0000256" key="1">
    <source>
        <dbReference type="SAM" id="Phobius"/>
    </source>
</evidence>
<keyword evidence="1" id="KW-1133">Transmembrane helix</keyword>
<protein>
    <submittedName>
        <fullName evidence="2">Uncharacterized protein</fullName>
    </submittedName>
</protein>
<name>A0A6C0JQH7_9ZZZZ</name>
<sequence length="152" mass="17455">MENLNYSIYNNNNNVENSNSVALTNRPLPVLSKEHNCKSGNCNPNASEDIYKTKNNSVDTKYNDSTEKIHPVVIKPDNNNNYIVLENDFANLDDIMNYNNNDKIITNMPIPKIKDDDKRKDVYKMDLSTTIYIGSLTVIGLFVFFRILQKTK</sequence>
<organism evidence="2">
    <name type="scientific">viral metagenome</name>
    <dbReference type="NCBI Taxonomy" id="1070528"/>
    <lineage>
        <taxon>unclassified sequences</taxon>
        <taxon>metagenomes</taxon>
        <taxon>organismal metagenomes</taxon>
    </lineage>
</organism>
<proteinExistence type="predicted"/>